<keyword evidence="1" id="KW-0378">Hydrolase</keyword>
<dbReference type="NCBIfam" id="TIGR01459">
    <property type="entry name" value="HAD-SF-IIA-hyp4"/>
    <property type="match status" value="1"/>
</dbReference>
<dbReference type="Pfam" id="PF13242">
    <property type="entry name" value="Hydrolase_like"/>
    <property type="match status" value="1"/>
</dbReference>
<dbReference type="Pfam" id="PF13344">
    <property type="entry name" value="Hydrolase_6"/>
    <property type="match status" value="1"/>
</dbReference>
<reference evidence="1 2" key="1">
    <citation type="submission" date="2019-06" db="EMBL/GenBank/DDBJ databases">
        <authorList>
            <person name="Li M."/>
        </authorList>
    </citation>
    <scope>NUCLEOTIDE SEQUENCE [LARGE SCALE GENOMIC DNA]</scope>
    <source>
        <strain evidence="1 2">BGMRC2036</strain>
    </source>
</reference>
<dbReference type="RefSeq" id="WP_141149098.1">
    <property type="nucleotide sequence ID" value="NZ_VHLG01000005.1"/>
</dbReference>
<dbReference type="SUPFAM" id="SSF56784">
    <property type="entry name" value="HAD-like"/>
    <property type="match status" value="1"/>
</dbReference>
<dbReference type="PANTHER" id="PTHR19288">
    <property type="entry name" value="4-NITROPHENYLPHOSPHATASE-RELATED"/>
    <property type="match status" value="1"/>
</dbReference>
<evidence type="ECO:0000313" key="2">
    <source>
        <dbReference type="Proteomes" id="UP000318801"/>
    </source>
</evidence>
<sequence length="283" mass="30294">MAEPIEALSTIHSRYDLVLCDVWGVLHNGVKAYPEAPAALASARKAGVKVVLLTNSPRLCDAVATQLLAFGITDESYDAIVTSGDVTKKLIVDGPKKLFYLGPERDTALIAGTGAEIVSAEEAEGILCTGLFDDETETPEDYRDMLTAFRMRGLPFICANPDLIVTRGDRLVPCAGALAALYEALGGETLIAGKPHKPIYDAAVAKGSALAGRTIAHERIVAIGDGMPTDVRGARNYGLDLLFICEGIHAHDYTVDGVVDEKALTRFLTEQKAGPKFWLPLLR</sequence>
<dbReference type="GO" id="GO:0005737">
    <property type="term" value="C:cytoplasm"/>
    <property type="evidence" value="ECO:0007669"/>
    <property type="project" value="TreeGrafter"/>
</dbReference>
<gene>
    <name evidence="1" type="ORF">FJU08_11175</name>
</gene>
<dbReference type="InterPro" id="IPR023214">
    <property type="entry name" value="HAD_sf"/>
</dbReference>
<dbReference type="EMBL" id="VHLG01000005">
    <property type="protein sequence ID" value="TPW30528.1"/>
    <property type="molecule type" value="Genomic_DNA"/>
</dbReference>
<organism evidence="1 2">
    <name type="scientific">Martelella alba</name>
    <dbReference type="NCBI Taxonomy" id="2590451"/>
    <lineage>
        <taxon>Bacteria</taxon>
        <taxon>Pseudomonadati</taxon>
        <taxon>Pseudomonadota</taxon>
        <taxon>Alphaproteobacteria</taxon>
        <taxon>Hyphomicrobiales</taxon>
        <taxon>Aurantimonadaceae</taxon>
        <taxon>Martelella</taxon>
    </lineage>
</organism>
<keyword evidence="2" id="KW-1185">Reference proteome</keyword>
<dbReference type="GO" id="GO:0016791">
    <property type="term" value="F:phosphatase activity"/>
    <property type="evidence" value="ECO:0007669"/>
    <property type="project" value="TreeGrafter"/>
</dbReference>
<dbReference type="AlphaFoldDB" id="A0A506UAI1"/>
<dbReference type="CDD" id="cd07525">
    <property type="entry name" value="HAD_like"/>
    <property type="match status" value="1"/>
</dbReference>
<dbReference type="InterPro" id="IPR006357">
    <property type="entry name" value="HAD-SF_hydro_IIA"/>
</dbReference>
<dbReference type="Proteomes" id="UP000318801">
    <property type="component" value="Unassembled WGS sequence"/>
</dbReference>
<dbReference type="Gene3D" id="3.40.50.1000">
    <property type="entry name" value="HAD superfamily/HAD-like"/>
    <property type="match status" value="2"/>
</dbReference>
<comment type="caution">
    <text evidence="1">The sequence shown here is derived from an EMBL/GenBank/DDBJ whole genome shotgun (WGS) entry which is preliminary data.</text>
</comment>
<protein>
    <submittedName>
        <fullName evidence="1">TIGR01459 family HAD-type hydrolase</fullName>
    </submittedName>
</protein>
<dbReference type="InterPro" id="IPR006356">
    <property type="entry name" value="HAD-SF_hydro_IIA_hyp3"/>
</dbReference>
<dbReference type="InterPro" id="IPR036412">
    <property type="entry name" value="HAD-like_sf"/>
</dbReference>
<name>A0A506UAI1_9HYPH</name>
<dbReference type="OrthoDB" id="9791073at2"/>
<proteinExistence type="predicted"/>
<dbReference type="PANTHER" id="PTHR19288:SF90">
    <property type="entry name" value="OS08G0542600 PROTEIN"/>
    <property type="match status" value="1"/>
</dbReference>
<dbReference type="NCBIfam" id="TIGR01460">
    <property type="entry name" value="HAD-SF-IIA"/>
    <property type="match status" value="1"/>
</dbReference>
<evidence type="ECO:0000313" key="1">
    <source>
        <dbReference type="EMBL" id="TPW30528.1"/>
    </source>
</evidence>
<accession>A0A506UAI1</accession>